<dbReference type="PANTHER" id="PTHR12778">
    <property type="entry name" value="SOLUTE CARRIER FAMILY 33 ACETYL-COA TRANSPORTER -RELATED"/>
    <property type="match status" value="1"/>
</dbReference>
<dbReference type="EMBL" id="SLVX01000016">
    <property type="protein sequence ID" value="TCN40037.1"/>
    <property type="molecule type" value="Genomic_DNA"/>
</dbReference>
<feature type="transmembrane region" description="Helical" evidence="6">
    <location>
        <begin position="57"/>
        <end position="74"/>
    </location>
</feature>
<proteinExistence type="predicted"/>
<evidence type="ECO:0000313" key="8">
    <source>
        <dbReference type="Proteomes" id="UP000295351"/>
    </source>
</evidence>
<dbReference type="AlphaFoldDB" id="A0A4R2CGI7"/>
<keyword evidence="3 6" id="KW-0812">Transmembrane</keyword>
<keyword evidence="2" id="KW-0813">Transport</keyword>
<feature type="transmembrane region" description="Helical" evidence="6">
    <location>
        <begin position="331"/>
        <end position="353"/>
    </location>
</feature>
<dbReference type="GO" id="GO:0008521">
    <property type="term" value="F:acetyl-CoA transmembrane transporter activity"/>
    <property type="evidence" value="ECO:0007669"/>
    <property type="project" value="InterPro"/>
</dbReference>
<comment type="subcellular location">
    <subcellularLocation>
        <location evidence="1">Membrane</location>
        <topology evidence="1">Multi-pass membrane protein</topology>
    </subcellularLocation>
</comment>
<comment type="caution">
    <text evidence="7">The sequence shown here is derived from an EMBL/GenBank/DDBJ whole genome shotgun (WGS) entry which is preliminary data.</text>
</comment>
<reference evidence="7 8" key="1">
    <citation type="submission" date="2019-03" db="EMBL/GenBank/DDBJ databases">
        <title>Genomic Encyclopedia of Type Strains, Phase IV (KMG-IV): sequencing the most valuable type-strain genomes for metagenomic binning, comparative biology and taxonomic classification.</title>
        <authorList>
            <person name="Goeker M."/>
        </authorList>
    </citation>
    <scope>NUCLEOTIDE SEQUENCE [LARGE SCALE GENOMIC DNA]</scope>
    <source>
        <strain evidence="7 8">DSM 18401</strain>
    </source>
</reference>
<evidence type="ECO:0000256" key="4">
    <source>
        <dbReference type="ARBA" id="ARBA00022989"/>
    </source>
</evidence>
<gene>
    <name evidence="7" type="ORF">EV665_116120</name>
</gene>
<feature type="transmembrane region" description="Helical" evidence="6">
    <location>
        <begin position="391"/>
        <end position="410"/>
    </location>
</feature>
<dbReference type="InterPro" id="IPR024371">
    <property type="entry name" value="AcetylCoA_trans_1-like"/>
</dbReference>
<accession>A0A4R2CGI7</accession>
<feature type="transmembrane region" description="Helical" evidence="6">
    <location>
        <begin position="270"/>
        <end position="292"/>
    </location>
</feature>
<dbReference type="Gene3D" id="1.20.1250.20">
    <property type="entry name" value="MFS general substrate transporter like domains"/>
    <property type="match status" value="1"/>
</dbReference>
<evidence type="ECO:0000256" key="6">
    <source>
        <dbReference type="SAM" id="Phobius"/>
    </source>
</evidence>
<dbReference type="Pfam" id="PF13000">
    <property type="entry name" value="Acatn"/>
    <property type="match status" value="1"/>
</dbReference>
<dbReference type="RefSeq" id="WP_133035708.1">
    <property type="nucleotide sequence ID" value="NZ_BAABEI010000002.1"/>
</dbReference>
<evidence type="ECO:0000313" key="7">
    <source>
        <dbReference type="EMBL" id="TCN40037.1"/>
    </source>
</evidence>
<dbReference type="GO" id="GO:0016020">
    <property type="term" value="C:membrane"/>
    <property type="evidence" value="ECO:0007669"/>
    <property type="project" value="UniProtKB-SubCell"/>
</dbReference>
<evidence type="ECO:0000256" key="1">
    <source>
        <dbReference type="ARBA" id="ARBA00004141"/>
    </source>
</evidence>
<sequence>MSGTDNAMLLAASDAPVPSQAGRLRFFLLIGALYFTQGLPMGLAMEAVPVLMRQSGVSMDVIALVPLAGLPWIVKFLWAPTVDNRWRAGLGRRKSWIVPMQAILAACLLLLAVLPLDGAGLWMAVTALMIGSIASATQDTATDGLAAEQLAGRGLAYANALQVGGMMGGFMVGGGGVLMVADRLGQQGIFLLLALAPALTVALALSWREPPRPATAHGSGKARLADTFRRPGIALLLLLAFIYGGAHAGGLSVSRIFLVDQGWSNQDTGLVATFSGLAMLALGCPLGSALTARNRWLAMGTGMTLAAVSFALFGLIAAGILPTGWSSVLPAMGVLSVASGFIAVSAATIIMAFGGAGKQAGTDVTVLQSANVLGEMAIAGLVVWVAGRTGYVPAFAGAGLALVLALLFVSRAARAIPVTR</sequence>
<dbReference type="GO" id="GO:0035348">
    <property type="term" value="P:acetyl-CoA transmembrane transport"/>
    <property type="evidence" value="ECO:0007669"/>
    <property type="project" value="InterPro"/>
</dbReference>
<feature type="transmembrane region" description="Helical" evidence="6">
    <location>
        <begin position="95"/>
        <end position="113"/>
    </location>
</feature>
<feature type="transmembrane region" description="Helical" evidence="6">
    <location>
        <begin position="26"/>
        <end position="45"/>
    </location>
</feature>
<keyword evidence="5 6" id="KW-0472">Membrane</keyword>
<feature type="transmembrane region" description="Helical" evidence="6">
    <location>
        <begin position="187"/>
        <end position="207"/>
    </location>
</feature>
<protein>
    <submittedName>
        <fullName evidence="7">RhtX/FptX family siderophore transporter</fullName>
    </submittedName>
</protein>
<feature type="transmembrane region" description="Helical" evidence="6">
    <location>
        <begin position="119"/>
        <end position="136"/>
    </location>
</feature>
<name>A0A4R2CGI7_SHIGR</name>
<dbReference type="Proteomes" id="UP000295351">
    <property type="component" value="Unassembled WGS sequence"/>
</dbReference>
<keyword evidence="8" id="KW-1185">Reference proteome</keyword>
<evidence type="ECO:0000256" key="2">
    <source>
        <dbReference type="ARBA" id="ARBA00022448"/>
    </source>
</evidence>
<feature type="transmembrane region" description="Helical" evidence="6">
    <location>
        <begin position="157"/>
        <end position="181"/>
    </location>
</feature>
<dbReference type="InterPro" id="IPR036259">
    <property type="entry name" value="MFS_trans_sf"/>
</dbReference>
<feature type="transmembrane region" description="Helical" evidence="6">
    <location>
        <begin position="304"/>
        <end position="325"/>
    </location>
</feature>
<organism evidence="7 8">
    <name type="scientific">Shinella granuli</name>
    <dbReference type="NCBI Taxonomy" id="323621"/>
    <lineage>
        <taxon>Bacteria</taxon>
        <taxon>Pseudomonadati</taxon>
        <taxon>Pseudomonadota</taxon>
        <taxon>Alphaproteobacteria</taxon>
        <taxon>Hyphomicrobiales</taxon>
        <taxon>Rhizobiaceae</taxon>
        <taxon>Shinella</taxon>
    </lineage>
</organism>
<evidence type="ECO:0000256" key="5">
    <source>
        <dbReference type="ARBA" id="ARBA00023136"/>
    </source>
</evidence>
<dbReference type="PANTHER" id="PTHR12778:SF10">
    <property type="entry name" value="MAJOR FACILITATOR SUPERFAMILY DOMAIN-CONTAINING PROTEIN 3"/>
    <property type="match status" value="1"/>
</dbReference>
<dbReference type="InterPro" id="IPR004752">
    <property type="entry name" value="AmpG_permease/AT-1"/>
</dbReference>
<keyword evidence="4 6" id="KW-1133">Transmembrane helix</keyword>
<evidence type="ECO:0000256" key="3">
    <source>
        <dbReference type="ARBA" id="ARBA00022692"/>
    </source>
</evidence>
<feature type="transmembrane region" description="Helical" evidence="6">
    <location>
        <begin position="365"/>
        <end position="385"/>
    </location>
</feature>
<dbReference type="SUPFAM" id="SSF103473">
    <property type="entry name" value="MFS general substrate transporter"/>
    <property type="match status" value="1"/>
</dbReference>
<feature type="transmembrane region" description="Helical" evidence="6">
    <location>
        <begin position="233"/>
        <end position="258"/>
    </location>
</feature>